<comment type="caution">
    <text evidence="2">The sequence shown here is derived from an EMBL/GenBank/DDBJ whole genome shotgun (WGS) entry which is preliminary data.</text>
</comment>
<evidence type="ECO:0000256" key="1">
    <source>
        <dbReference type="SAM" id="Phobius"/>
    </source>
</evidence>
<dbReference type="Proteomes" id="UP000823201">
    <property type="component" value="Unassembled WGS sequence"/>
</dbReference>
<feature type="transmembrane region" description="Helical" evidence="1">
    <location>
        <begin position="99"/>
        <end position="120"/>
    </location>
</feature>
<feature type="transmembrane region" description="Helical" evidence="1">
    <location>
        <begin position="61"/>
        <end position="92"/>
    </location>
</feature>
<keyword evidence="1" id="KW-0472">Membrane</keyword>
<gene>
    <name evidence="2" type="ORF">JOC27_000761</name>
</gene>
<evidence type="ECO:0000313" key="2">
    <source>
        <dbReference type="EMBL" id="MBM7657318.1"/>
    </source>
</evidence>
<evidence type="ECO:0000313" key="3">
    <source>
        <dbReference type="Proteomes" id="UP000823201"/>
    </source>
</evidence>
<dbReference type="InterPro" id="IPR055338">
    <property type="entry name" value="YqfX-like"/>
</dbReference>
<keyword evidence="1" id="KW-1133">Transmembrane helix</keyword>
<evidence type="ECO:0008006" key="4">
    <source>
        <dbReference type="Google" id="ProtNLM"/>
    </source>
</evidence>
<dbReference type="PANTHER" id="PTHR40040">
    <property type="entry name" value="SMALL HYDROPHOBIC PROTEIN-RELATED"/>
    <property type="match status" value="1"/>
</dbReference>
<reference evidence="2 3" key="1">
    <citation type="submission" date="2021-01" db="EMBL/GenBank/DDBJ databases">
        <title>Genomic Encyclopedia of Type Strains, Phase IV (KMG-IV): sequencing the most valuable type-strain genomes for metagenomic binning, comparative biology and taxonomic classification.</title>
        <authorList>
            <person name="Goeker M."/>
        </authorList>
    </citation>
    <scope>NUCLEOTIDE SEQUENCE [LARGE SCALE GENOMIC DNA]</scope>
    <source>
        <strain evidence="2 3">DSM 100968</strain>
    </source>
</reference>
<protein>
    <recommendedName>
        <fullName evidence="4">DUF4190 domain-containing protein</fullName>
    </recommendedName>
</protein>
<keyword evidence="1" id="KW-0812">Transmembrane</keyword>
<proteinExistence type="predicted"/>
<organism evidence="2 3">
    <name type="scientific">Sporolactobacillus spathodeae</name>
    <dbReference type="NCBI Taxonomy" id="1465502"/>
    <lineage>
        <taxon>Bacteria</taxon>
        <taxon>Bacillati</taxon>
        <taxon>Bacillota</taxon>
        <taxon>Bacilli</taxon>
        <taxon>Bacillales</taxon>
        <taxon>Sporolactobacillaceae</taxon>
        <taxon>Sporolactobacillus</taxon>
    </lineage>
</organism>
<dbReference type="PANTHER" id="PTHR40040:SF1">
    <property type="entry name" value="MEMBRANE PROTEIN"/>
    <property type="match status" value="1"/>
</dbReference>
<sequence>MVDKDHFEDDSLYDKQQAFHNEEYARELSADQYNREARGRVIDHDYPQRSENRERAHGKGIGWLALVLSVAALFFLPIVLGIAGIIIGFLALRQGARTLGGWAIGIGLVAMLIQLLSPLFV</sequence>
<keyword evidence="3" id="KW-1185">Reference proteome</keyword>
<dbReference type="RefSeq" id="WP_205005666.1">
    <property type="nucleotide sequence ID" value="NZ_CBCRXA010000004.1"/>
</dbReference>
<dbReference type="EMBL" id="JAFBEV010000005">
    <property type="protein sequence ID" value="MBM7657318.1"/>
    <property type="molecule type" value="Genomic_DNA"/>
</dbReference>
<accession>A0ABS2Q6B5</accession>
<name>A0ABS2Q6B5_9BACL</name>